<evidence type="ECO:0000313" key="4">
    <source>
        <dbReference type="Proteomes" id="UP000448235"/>
    </source>
</evidence>
<proteinExistence type="inferred from homology"/>
<sequence length="244" mass="25170">MTPQKYKALITGAAGGMGKAIARRLLAEGFDVLITDIDAGALAATAAELGDDVDHLACDLGDASQRERLMVTAGPLYALVNNAGIFSTAEADALTGADFLRMYEINTVAAFELARLAAASMRGQGGGRIVNISSRSWLGAVKVAHYAASKGAMSTLTKCLALEWAADNILVNAVAPGVIETPILAGWDADERARLASYQPLGRIGRPEDIANVVAMLASPDTDYITGQVIVVDGGRSVGGGGHA</sequence>
<accession>A0A7X4W0E9</accession>
<dbReference type="RefSeq" id="WP_161423727.1">
    <property type="nucleotide sequence ID" value="NZ_JARWMY010000013.1"/>
</dbReference>
<dbReference type="InterPro" id="IPR050259">
    <property type="entry name" value="SDR"/>
</dbReference>
<dbReference type="GO" id="GO:0032787">
    <property type="term" value="P:monocarboxylic acid metabolic process"/>
    <property type="evidence" value="ECO:0007669"/>
    <property type="project" value="UniProtKB-ARBA"/>
</dbReference>
<dbReference type="Proteomes" id="UP000448235">
    <property type="component" value="Unassembled WGS sequence"/>
</dbReference>
<evidence type="ECO:0000313" key="3">
    <source>
        <dbReference type="EMBL" id="NAW13570.1"/>
    </source>
</evidence>
<dbReference type="Pfam" id="PF13561">
    <property type="entry name" value="adh_short_C2"/>
    <property type="match status" value="1"/>
</dbReference>
<organism evidence="3 4">
    <name type="scientific">Halomonas icarae</name>
    <dbReference type="NCBI Taxonomy" id="2691040"/>
    <lineage>
        <taxon>Bacteria</taxon>
        <taxon>Pseudomonadati</taxon>
        <taxon>Pseudomonadota</taxon>
        <taxon>Gammaproteobacteria</taxon>
        <taxon>Oceanospirillales</taxon>
        <taxon>Halomonadaceae</taxon>
        <taxon>Halomonas</taxon>
    </lineage>
</organism>
<dbReference type="PANTHER" id="PTHR42879">
    <property type="entry name" value="3-OXOACYL-(ACYL-CARRIER-PROTEIN) REDUCTASE"/>
    <property type="match status" value="1"/>
</dbReference>
<evidence type="ECO:0000256" key="1">
    <source>
        <dbReference type="ARBA" id="ARBA00006484"/>
    </source>
</evidence>
<dbReference type="SUPFAM" id="SSF51735">
    <property type="entry name" value="NAD(P)-binding Rossmann-fold domains"/>
    <property type="match status" value="1"/>
</dbReference>
<dbReference type="PROSITE" id="PS00061">
    <property type="entry name" value="ADH_SHORT"/>
    <property type="match status" value="1"/>
</dbReference>
<comment type="caution">
    <text evidence="3">The sequence shown here is derived from an EMBL/GenBank/DDBJ whole genome shotgun (WGS) entry which is preliminary data.</text>
</comment>
<dbReference type="EMBL" id="WUTS01000001">
    <property type="protein sequence ID" value="NAW13570.1"/>
    <property type="molecule type" value="Genomic_DNA"/>
</dbReference>
<dbReference type="FunFam" id="3.40.50.720:FF:000173">
    <property type="entry name" value="3-oxoacyl-[acyl-carrier protein] reductase"/>
    <property type="match status" value="1"/>
</dbReference>
<comment type="similarity">
    <text evidence="1">Belongs to the short-chain dehydrogenases/reductases (SDR) family.</text>
</comment>
<dbReference type="AlphaFoldDB" id="A0A7X4W0E9"/>
<dbReference type="GO" id="GO:0016491">
    <property type="term" value="F:oxidoreductase activity"/>
    <property type="evidence" value="ECO:0007669"/>
    <property type="project" value="UniProtKB-KW"/>
</dbReference>
<dbReference type="Gene3D" id="3.40.50.720">
    <property type="entry name" value="NAD(P)-binding Rossmann-like Domain"/>
    <property type="match status" value="1"/>
</dbReference>
<keyword evidence="2" id="KW-0560">Oxidoreductase</keyword>
<dbReference type="PRINTS" id="PR00081">
    <property type="entry name" value="GDHRDH"/>
</dbReference>
<evidence type="ECO:0000256" key="2">
    <source>
        <dbReference type="ARBA" id="ARBA00023002"/>
    </source>
</evidence>
<reference evidence="3 4" key="1">
    <citation type="submission" date="2019-12" db="EMBL/GenBank/DDBJ databases">
        <title>Draft genome sequencing of Halomonas icarensis D1-1.</title>
        <authorList>
            <person name="Pandiyan K."/>
            <person name="Kushwaha P."/>
            <person name="Gowdham M."/>
            <person name="Chakdar H."/>
            <person name="Singh A."/>
            <person name="Kumar M."/>
            <person name="Saxena A.K."/>
        </authorList>
    </citation>
    <scope>NUCLEOTIDE SEQUENCE [LARGE SCALE GENOMIC DNA]</scope>
    <source>
        <strain evidence="3 4">D1-1</strain>
    </source>
</reference>
<keyword evidence="4" id="KW-1185">Reference proteome</keyword>
<protein>
    <submittedName>
        <fullName evidence="3">SDR family oxidoreductase</fullName>
    </submittedName>
</protein>
<dbReference type="PANTHER" id="PTHR42879:SF2">
    <property type="entry name" value="3-OXOACYL-[ACYL-CARRIER-PROTEIN] REDUCTASE FABG"/>
    <property type="match status" value="1"/>
</dbReference>
<name>A0A7X4W0E9_9GAMM</name>
<dbReference type="InterPro" id="IPR020904">
    <property type="entry name" value="Sc_DH/Rdtase_CS"/>
</dbReference>
<dbReference type="CDD" id="cd05233">
    <property type="entry name" value="SDR_c"/>
    <property type="match status" value="1"/>
</dbReference>
<dbReference type="InterPro" id="IPR002347">
    <property type="entry name" value="SDR_fam"/>
</dbReference>
<dbReference type="InterPro" id="IPR036291">
    <property type="entry name" value="NAD(P)-bd_dom_sf"/>
</dbReference>
<gene>
    <name evidence="3" type="ORF">GRB80_12000</name>
</gene>
<dbReference type="PRINTS" id="PR00080">
    <property type="entry name" value="SDRFAMILY"/>
</dbReference>